<accession>A0AAV7SX17</accession>
<dbReference type="Proteomes" id="UP001066276">
    <property type="component" value="Chromosome 4_1"/>
</dbReference>
<evidence type="ECO:0000313" key="2">
    <source>
        <dbReference type="Proteomes" id="UP001066276"/>
    </source>
</evidence>
<evidence type="ECO:0000313" key="1">
    <source>
        <dbReference type="EMBL" id="KAJ1168644.1"/>
    </source>
</evidence>
<sequence length="106" mass="12280">MLGADGPSSYPDPGSASDPGFFAEDFYEAPRFSFCLLRSAEWKSSYRVRTLVLSLRKDGLRYVVAAHILHYSEIKRTKAAQQTRWTPCRLWLLKLMALRWPWLVLD</sequence>
<organism evidence="1 2">
    <name type="scientific">Pleurodeles waltl</name>
    <name type="common">Iberian ribbed newt</name>
    <dbReference type="NCBI Taxonomy" id="8319"/>
    <lineage>
        <taxon>Eukaryota</taxon>
        <taxon>Metazoa</taxon>
        <taxon>Chordata</taxon>
        <taxon>Craniata</taxon>
        <taxon>Vertebrata</taxon>
        <taxon>Euteleostomi</taxon>
        <taxon>Amphibia</taxon>
        <taxon>Batrachia</taxon>
        <taxon>Caudata</taxon>
        <taxon>Salamandroidea</taxon>
        <taxon>Salamandridae</taxon>
        <taxon>Pleurodelinae</taxon>
        <taxon>Pleurodeles</taxon>
    </lineage>
</organism>
<dbReference type="EMBL" id="JANPWB010000007">
    <property type="protein sequence ID" value="KAJ1168644.1"/>
    <property type="molecule type" value="Genomic_DNA"/>
</dbReference>
<gene>
    <name evidence="1" type="ORF">NDU88_000562</name>
</gene>
<reference evidence="1" key="1">
    <citation type="journal article" date="2022" name="bioRxiv">
        <title>Sequencing and chromosome-scale assembly of the giantPleurodeles waltlgenome.</title>
        <authorList>
            <person name="Brown T."/>
            <person name="Elewa A."/>
            <person name="Iarovenko S."/>
            <person name="Subramanian E."/>
            <person name="Araus A.J."/>
            <person name="Petzold A."/>
            <person name="Susuki M."/>
            <person name="Suzuki K.-i.T."/>
            <person name="Hayashi T."/>
            <person name="Toyoda A."/>
            <person name="Oliveira C."/>
            <person name="Osipova E."/>
            <person name="Leigh N.D."/>
            <person name="Simon A."/>
            <person name="Yun M.H."/>
        </authorList>
    </citation>
    <scope>NUCLEOTIDE SEQUENCE</scope>
    <source>
        <strain evidence="1">20211129_DDA</strain>
        <tissue evidence="1">Liver</tissue>
    </source>
</reference>
<protein>
    <submittedName>
        <fullName evidence="1">Uncharacterized protein</fullName>
    </submittedName>
</protein>
<name>A0AAV7SX17_PLEWA</name>
<proteinExistence type="predicted"/>
<keyword evidence="2" id="KW-1185">Reference proteome</keyword>
<dbReference type="AlphaFoldDB" id="A0AAV7SX17"/>
<comment type="caution">
    <text evidence="1">The sequence shown here is derived from an EMBL/GenBank/DDBJ whole genome shotgun (WGS) entry which is preliminary data.</text>
</comment>